<dbReference type="InterPro" id="IPR029026">
    <property type="entry name" value="tRNA_m1G_MTases_N"/>
</dbReference>
<evidence type="ECO:0000256" key="7">
    <source>
        <dbReference type="ARBA" id="ARBA00022946"/>
    </source>
</evidence>
<comment type="subcellular location">
    <subcellularLocation>
        <location evidence="1">Mitochondrion</location>
    </subcellularLocation>
</comment>
<dbReference type="SMART" id="SM00967">
    <property type="entry name" value="SpoU_sub_bind"/>
    <property type="match status" value="1"/>
</dbReference>
<dbReference type="InterPro" id="IPR047261">
    <property type="entry name" value="MRM1_MeTrfase_dom"/>
</dbReference>
<dbReference type="Gene3D" id="3.40.1280.10">
    <property type="match status" value="1"/>
</dbReference>
<dbReference type="InterPro" id="IPR004441">
    <property type="entry name" value="rRNA_MeTrfase_TrmH"/>
</dbReference>
<dbReference type="Gene3D" id="3.30.1330.30">
    <property type="match status" value="1"/>
</dbReference>
<evidence type="ECO:0000256" key="3">
    <source>
        <dbReference type="ARBA" id="ARBA00022552"/>
    </source>
</evidence>
<sequence length="394" mass="44415">MYLVFPGFNMSFHSKRSFSTALLCCEIKAPFKTNVNSKGPVRFDKNFPVYERTKAWDREGMDKDTFFRKKYAHIHVKQKAIRDERRMVREAKLEGKMDSRPTRFQEQPRRIVTDSMYDYVYGTSPVIAALKANKRTHFGTLYVYNPKDKHEEILELLQARGGKHKLVDSRGELFQLAQNKAHNGYVLMCNPLMPLEIRALGKSSAETYSIVKQEVGESVTEECPVSRETAKHPLGIYLDEISDPHNLGAILRSAYFLGADFVVLSDKNCAPLSPVVSKISAGAMEFMPIYTSPKPVDFFERSQENGWNIVSTVAPHAANKNYGNMIKPAHLHHLVADAPTLLVVGSEGEGIRTNLKSRSTHLVELRSPRTDLDESVDSLNVSVATALLLQNLLQ</sequence>
<dbReference type="Pfam" id="PF00588">
    <property type="entry name" value="SpoU_methylase"/>
    <property type="match status" value="1"/>
</dbReference>
<dbReference type="STRING" id="1382522.W6MRJ9"/>
<keyword evidence="5" id="KW-0808">Transferase</keyword>
<dbReference type="RefSeq" id="XP_022456477.1">
    <property type="nucleotide sequence ID" value="XM_022604961.1"/>
</dbReference>
<dbReference type="CDD" id="cd18105">
    <property type="entry name" value="SpoU-like_MRM1"/>
    <property type="match status" value="1"/>
</dbReference>
<keyword evidence="8" id="KW-0496">Mitochondrion</keyword>
<keyword evidence="12" id="KW-1185">Reference proteome</keyword>
<dbReference type="GO" id="GO:0008989">
    <property type="term" value="F:rRNA (guanine-N1-)-methyltransferase activity"/>
    <property type="evidence" value="ECO:0007669"/>
    <property type="project" value="EnsemblFungi"/>
</dbReference>
<evidence type="ECO:0000256" key="4">
    <source>
        <dbReference type="ARBA" id="ARBA00022603"/>
    </source>
</evidence>
<dbReference type="OrthoDB" id="270651at2759"/>
<keyword evidence="7" id="KW-0809">Transit peptide</keyword>
<evidence type="ECO:0000259" key="10">
    <source>
        <dbReference type="SMART" id="SM00967"/>
    </source>
</evidence>
<comment type="similarity">
    <text evidence="2">Belongs to the class IV-like SAM-binding methyltransferase superfamily. RNA methyltransferase TrmH family.</text>
</comment>
<dbReference type="SUPFAM" id="SSF75217">
    <property type="entry name" value="alpha/beta knot"/>
    <property type="match status" value="1"/>
</dbReference>
<organism evidence="11 12">
    <name type="scientific">Kuraishia capsulata CBS 1993</name>
    <dbReference type="NCBI Taxonomy" id="1382522"/>
    <lineage>
        <taxon>Eukaryota</taxon>
        <taxon>Fungi</taxon>
        <taxon>Dikarya</taxon>
        <taxon>Ascomycota</taxon>
        <taxon>Saccharomycotina</taxon>
        <taxon>Pichiomycetes</taxon>
        <taxon>Pichiales</taxon>
        <taxon>Pichiaceae</taxon>
        <taxon>Kuraishia</taxon>
    </lineage>
</organism>
<dbReference type="PANTHER" id="PTHR46103:SF1">
    <property type="entry name" value="RRNA METHYLTRANSFERASE 1, MITOCHONDRIAL"/>
    <property type="match status" value="1"/>
</dbReference>
<evidence type="ECO:0000256" key="1">
    <source>
        <dbReference type="ARBA" id="ARBA00004173"/>
    </source>
</evidence>
<evidence type="ECO:0000256" key="5">
    <source>
        <dbReference type="ARBA" id="ARBA00022679"/>
    </source>
</evidence>
<reference evidence="11" key="1">
    <citation type="submission" date="2013-12" db="EMBL/GenBank/DDBJ databases">
        <authorList>
            <person name="Genoscope - CEA"/>
        </authorList>
    </citation>
    <scope>NUCLEOTIDE SEQUENCE</scope>
    <source>
        <strain evidence="11">CBS 1993</strain>
    </source>
</reference>
<gene>
    <name evidence="11" type="ORF">KUCA_T00000423001</name>
</gene>
<evidence type="ECO:0000256" key="8">
    <source>
        <dbReference type="ARBA" id="ARBA00023128"/>
    </source>
</evidence>
<dbReference type="NCBIfam" id="TIGR00186">
    <property type="entry name" value="rRNA_methyl_3"/>
    <property type="match status" value="1"/>
</dbReference>
<accession>W6MRJ9</accession>
<dbReference type="GeneID" id="34517865"/>
<dbReference type="EMBL" id="HG793125">
    <property type="protein sequence ID" value="CDK24460.1"/>
    <property type="molecule type" value="Genomic_DNA"/>
</dbReference>
<dbReference type="SUPFAM" id="SSF55315">
    <property type="entry name" value="L30e-like"/>
    <property type="match status" value="1"/>
</dbReference>
<evidence type="ECO:0000256" key="2">
    <source>
        <dbReference type="ARBA" id="ARBA00007228"/>
    </source>
</evidence>
<keyword evidence="3" id="KW-0698">rRNA processing</keyword>
<name>W6MRJ9_9ASCO</name>
<dbReference type="InterPro" id="IPR047182">
    <property type="entry name" value="MRM1"/>
</dbReference>
<dbReference type="GO" id="GO:0005739">
    <property type="term" value="C:mitochondrion"/>
    <property type="evidence" value="ECO:0007669"/>
    <property type="project" value="UniProtKB-SubCell"/>
</dbReference>
<dbReference type="Proteomes" id="UP000019384">
    <property type="component" value="Unassembled WGS sequence"/>
</dbReference>
<dbReference type="InterPro" id="IPR029064">
    <property type="entry name" value="Ribosomal_eL30-like_sf"/>
</dbReference>
<dbReference type="InterPro" id="IPR029028">
    <property type="entry name" value="Alpha/beta_knot_MTases"/>
</dbReference>
<keyword evidence="4" id="KW-0489">Methyltransferase</keyword>
<keyword evidence="6" id="KW-0949">S-adenosyl-L-methionine</keyword>
<protein>
    <recommendedName>
        <fullName evidence="9">rRNA methyltransferase 1, mitochondrial</fullName>
    </recommendedName>
</protein>
<evidence type="ECO:0000313" key="11">
    <source>
        <dbReference type="EMBL" id="CDK24460.1"/>
    </source>
</evidence>
<feature type="domain" description="RNA 2-O ribose methyltransferase substrate binding" evidence="10">
    <location>
        <begin position="119"/>
        <end position="195"/>
    </location>
</feature>
<dbReference type="HOGENOM" id="CLU_021322_5_1_1"/>
<dbReference type="GO" id="GO:0003723">
    <property type="term" value="F:RNA binding"/>
    <property type="evidence" value="ECO:0007669"/>
    <property type="project" value="InterPro"/>
</dbReference>
<reference evidence="11" key="2">
    <citation type="submission" date="2014-02" db="EMBL/GenBank/DDBJ databases">
        <title>Complete DNA sequence of /Kuraishia capsulata/ illustrates novel genomic features among budding yeasts (/Saccharomycotina/).</title>
        <authorList>
            <person name="Morales L."/>
            <person name="Noel B."/>
            <person name="Porcel B."/>
            <person name="Marcet-Houben M."/>
            <person name="Hullo M-F."/>
            <person name="Sacerdot C."/>
            <person name="Tekaia F."/>
            <person name="Leh-Louis V."/>
            <person name="Despons L."/>
            <person name="Khanna V."/>
            <person name="Aury J-M."/>
            <person name="Barbe V."/>
            <person name="Couloux A."/>
            <person name="Labadie K."/>
            <person name="Pelletier E."/>
            <person name="Souciet J-L."/>
            <person name="Boekhout T."/>
            <person name="Gabaldon T."/>
            <person name="Wincker P."/>
            <person name="Dujon B."/>
        </authorList>
    </citation>
    <scope>NUCLEOTIDE SEQUENCE</scope>
    <source>
        <strain evidence="11">CBS 1993</strain>
    </source>
</reference>
<dbReference type="Pfam" id="PF08032">
    <property type="entry name" value="SpoU_sub_bind"/>
    <property type="match status" value="1"/>
</dbReference>
<evidence type="ECO:0000256" key="6">
    <source>
        <dbReference type="ARBA" id="ARBA00022691"/>
    </source>
</evidence>
<dbReference type="InterPro" id="IPR013123">
    <property type="entry name" value="SpoU_subst-bd"/>
</dbReference>
<dbReference type="AlphaFoldDB" id="W6MRJ9"/>
<evidence type="ECO:0000313" key="12">
    <source>
        <dbReference type="Proteomes" id="UP000019384"/>
    </source>
</evidence>
<evidence type="ECO:0000256" key="9">
    <source>
        <dbReference type="ARBA" id="ARBA00034881"/>
    </source>
</evidence>
<dbReference type="InterPro" id="IPR001537">
    <property type="entry name" value="SpoU_MeTrfase"/>
</dbReference>
<dbReference type="PANTHER" id="PTHR46103">
    <property type="entry name" value="RRNA METHYLTRANSFERASE 1, MITOCHONDRIAL"/>
    <property type="match status" value="1"/>
</dbReference>
<proteinExistence type="inferred from homology"/>